<dbReference type="EMBL" id="FOGC01000012">
    <property type="protein sequence ID" value="SER15278.1"/>
    <property type="molecule type" value="Genomic_DNA"/>
</dbReference>
<dbReference type="GO" id="GO:0016301">
    <property type="term" value="F:kinase activity"/>
    <property type="evidence" value="ECO:0007669"/>
    <property type="project" value="UniProtKB-KW"/>
</dbReference>
<dbReference type="RefSeq" id="WP_092677789.1">
    <property type="nucleotide sequence ID" value="NZ_FOGC01000012.1"/>
</dbReference>
<dbReference type="OrthoDB" id="179763at2"/>
<dbReference type="NCBIfam" id="NF007620">
    <property type="entry name" value="PRK10271.1"/>
    <property type="match status" value="1"/>
</dbReference>
<organism evidence="2 3">
    <name type="scientific">Rosenbergiella nectarea</name>
    <dbReference type="NCBI Taxonomy" id="988801"/>
    <lineage>
        <taxon>Bacteria</taxon>
        <taxon>Pseudomonadati</taxon>
        <taxon>Pseudomonadota</taxon>
        <taxon>Gammaproteobacteria</taxon>
        <taxon>Enterobacterales</taxon>
        <taxon>Erwiniaceae</taxon>
        <taxon>Rosenbergiella</taxon>
    </lineage>
</organism>
<dbReference type="Proteomes" id="UP000242515">
    <property type="component" value="Unassembled WGS sequence"/>
</dbReference>
<keyword evidence="2" id="KW-0808">Transferase</keyword>
<keyword evidence="2" id="KW-0418">Kinase</keyword>
<proteinExistence type="predicted"/>
<accession>A0A1H9LVA0</accession>
<dbReference type="InterPro" id="IPR011009">
    <property type="entry name" value="Kinase-like_dom_sf"/>
</dbReference>
<sequence>MVKPVTNADWQLLPGLSGNSWRNPHWHDDVYRFTPAQPLPFVNRQREFRILRQLRHSQLAIRPKEYSSGRLTVEWVKGTPLAGERFTAKNRELLQLIIRLHQQPLFGYRLPLLSLLQNYWQLCRQRHPLWLRELKRLQRLGEPRPLRLVPLHMDLHPGNIIQSEHGLRVIDWEYSADGDIALELATLCLQDISQSEAWISAYAQAFTLETARLRSQVKRWQPWLLLLQASWFQLRAEQTQCATMVEQAAERWRYLLPY</sequence>
<dbReference type="STRING" id="988801.SAMN05216522_112103"/>
<dbReference type="AlphaFoldDB" id="A0A1H9LVA0"/>
<dbReference type="Gene3D" id="3.90.1200.10">
    <property type="match status" value="1"/>
</dbReference>
<keyword evidence="3" id="KW-1185">Reference proteome</keyword>
<dbReference type="SUPFAM" id="SSF56112">
    <property type="entry name" value="Protein kinase-like (PK-like)"/>
    <property type="match status" value="1"/>
</dbReference>
<dbReference type="Pfam" id="PF01636">
    <property type="entry name" value="APH"/>
    <property type="match status" value="1"/>
</dbReference>
<gene>
    <name evidence="2" type="ORF">SAMN05216522_112103</name>
</gene>
<protein>
    <submittedName>
        <fullName evidence="2">Thiamine kinase</fullName>
    </submittedName>
</protein>
<dbReference type="InterPro" id="IPR002575">
    <property type="entry name" value="Aminoglycoside_PTrfase"/>
</dbReference>
<reference evidence="3" key="1">
    <citation type="submission" date="2016-10" db="EMBL/GenBank/DDBJ databases">
        <authorList>
            <person name="Varghese N."/>
            <person name="Submissions S."/>
        </authorList>
    </citation>
    <scope>NUCLEOTIDE SEQUENCE [LARGE SCALE GENOMIC DNA]</scope>
    <source>
        <strain evidence="3">8N4</strain>
    </source>
</reference>
<feature type="domain" description="Aminoglycoside phosphotransferase" evidence="1">
    <location>
        <begin position="33"/>
        <end position="212"/>
    </location>
</feature>
<evidence type="ECO:0000259" key="1">
    <source>
        <dbReference type="Pfam" id="PF01636"/>
    </source>
</evidence>
<name>A0A1H9LVA0_9GAMM</name>
<evidence type="ECO:0000313" key="3">
    <source>
        <dbReference type="Proteomes" id="UP000242515"/>
    </source>
</evidence>
<evidence type="ECO:0000313" key="2">
    <source>
        <dbReference type="EMBL" id="SER15278.1"/>
    </source>
</evidence>